<keyword evidence="1" id="KW-0732">Signal</keyword>
<evidence type="ECO:0000256" key="1">
    <source>
        <dbReference type="SAM" id="SignalP"/>
    </source>
</evidence>
<keyword evidence="3" id="KW-1185">Reference proteome</keyword>
<accession>A0A1I5VS10</accession>
<evidence type="ECO:0000313" key="2">
    <source>
        <dbReference type="EMBL" id="SFQ10374.1"/>
    </source>
</evidence>
<gene>
    <name evidence="2" type="ORF">SAMN05444406_11248</name>
</gene>
<dbReference type="EMBL" id="FOXR01000012">
    <property type="protein sequence ID" value="SFQ10374.1"/>
    <property type="molecule type" value="Genomic_DNA"/>
</dbReference>
<dbReference type="Pfam" id="PF10925">
    <property type="entry name" value="DUF2680"/>
    <property type="match status" value="1"/>
</dbReference>
<organism evidence="2 3">
    <name type="scientific">Caldicoprobacter faecalis</name>
    <dbReference type="NCBI Taxonomy" id="937334"/>
    <lineage>
        <taxon>Bacteria</taxon>
        <taxon>Bacillati</taxon>
        <taxon>Bacillota</taxon>
        <taxon>Clostridia</taxon>
        <taxon>Caldicoprobacterales</taxon>
        <taxon>Caldicoprobacteraceae</taxon>
        <taxon>Caldicoprobacter</taxon>
    </lineage>
</organism>
<evidence type="ECO:0000313" key="3">
    <source>
        <dbReference type="Proteomes" id="UP000198577"/>
    </source>
</evidence>
<evidence type="ECO:0008006" key="4">
    <source>
        <dbReference type="Google" id="ProtNLM"/>
    </source>
</evidence>
<protein>
    <recommendedName>
        <fullName evidence="4">DUF2680 domain-containing protein</fullName>
    </recommendedName>
</protein>
<proteinExistence type="predicted"/>
<dbReference type="OrthoDB" id="2883543at2"/>
<dbReference type="InterPro" id="IPR024485">
    <property type="entry name" value="DUF2680"/>
</dbReference>
<dbReference type="AlphaFoldDB" id="A0A1I5VS10"/>
<feature type="signal peptide" evidence="1">
    <location>
        <begin position="1"/>
        <end position="24"/>
    </location>
</feature>
<name>A0A1I5VS10_9FIRM</name>
<dbReference type="RefSeq" id="WP_025748017.1">
    <property type="nucleotide sequence ID" value="NZ_FOXR01000012.1"/>
</dbReference>
<reference evidence="2 3" key="1">
    <citation type="submission" date="2016-10" db="EMBL/GenBank/DDBJ databases">
        <authorList>
            <person name="de Groot N.N."/>
        </authorList>
    </citation>
    <scope>NUCLEOTIDE SEQUENCE [LARGE SCALE GENOMIC DNA]</scope>
    <source>
        <strain evidence="2 3">DSM 20678</strain>
    </source>
</reference>
<sequence>MKKWWIMAIAIMLVGAIAVPIAWAQNENTQTPSNAAGTQLTESQKKELAQLYSKITELKKQIVDKYLEFGVIDQERAEFMKQRIDQMEKFRTEQGYLPGFGRGKFNGGFGRRRGMGFGGHCPFIQQNPSQPTQTSQ</sequence>
<feature type="chain" id="PRO_5011665119" description="DUF2680 domain-containing protein" evidence="1">
    <location>
        <begin position="25"/>
        <end position="136"/>
    </location>
</feature>
<dbReference type="Proteomes" id="UP000198577">
    <property type="component" value="Unassembled WGS sequence"/>
</dbReference>